<evidence type="ECO:0000313" key="3">
    <source>
        <dbReference type="Proteomes" id="UP000078358"/>
    </source>
</evidence>
<evidence type="ECO:0000313" key="2">
    <source>
        <dbReference type="EMBL" id="OAQ14045.1"/>
    </source>
</evidence>
<evidence type="ECO:0000259" key="1">
    <source>
        <dbReference type="PROSITE" id="PS50404"/>
    </source>
</evidence>
<dbReference type="InterPro" id="IPR004045">
    <property type="entry name" value="Glutathione_S-Trfase_N"/>
</dbReference>
<dbReference type="SUPFAM" id="SSF52833">
    <property type="entry name" value="Thioredoxin-like"/>
    <property type="match status" value="1"/>
</dbReference>
<feature type="domain" description="GST N-terminal" evidence="1">
    <location>
        <begin position="1"/>
        <end position="81"/>
    </location>
</feature>
<dbReference type="Gene3D" id="1.20.1050.10">
    <property type="match status" value="1"/>
</dbReference>
<dbReference type="Proteomes" id="UP000078358">
    <property type="component" value="Unassembled WGS sequence"/>
</dbReference>
<reference evidence="2 3" key="1">
    <citation type="submission" date="2014-01" db="EMBL/GenBank/DDBJ databases">
        <authorList>
            <person name="Zuccon D."/>
        </authorList>
    </citation>
    <scope>NUCLEOTIDE SEQUENCE [LARGE SCALE GENOMIC DNA]</scope>
    <source>
        <strain evidence="2 3">Y31</strain>
    </source>
</reference>
<sequence>MKLWYSTTSPFVRKVRAVAHFHGLDNQIELLQTTKAFALDSGQNAVNPLGKIPALQRDNGKWLFDSSLIAEYLDDLGVQNGSQSLFPQGEDRWDWLNLYKLAEGILENATALMLPEKMFRPENEWWTARHKQVVERNERSLNMVWAAVQAVGFELNIATLYVVCLVDFLNFRFEACGSANYSALAKLSDWAIEMNSRYSCLAQTKPYMA</sequence>
<dbReference type="Pfam" id="PF13409">
    <property type="entry name" value="GST_N_2"/>
    <property type="match status" value="1"/>
</dbReference>
<dbReference type="RefSeq" id="WP_064318573.1">
    <property type="nucleotide sequence ID" value="NZ_JACI01000002.1"/>
</dbReference>
<protein>
    <submittedName>
        <fullName evidence="2">UreX protein</fullName>
    </submittedName>
</protein>
<dbReference type="InterPro" id="IPR036249">
    <property type="entry name" value="Thioredoxin-like_sf"/>
</dbReference>
<dbReference type="CDD" id="cd03049">
    <property type="entry name" value="GST_N_3"/>
    <property type="match status" value="1"/>
</dbReference>
<dbReference type="PATRIC" id="fig|1261658.3.peg.1292"/>
<dbReference type="PROSITE" id="PS50404">
    <property type="entry name" value="GST_NTER"/>
    <property type="match status" value="1"/>
</dbReference>
<comment type="caution">
    <text evidence="2">The sequence shown here is derived from an EMBL/GenBank/DDBJ whole genome shotgun (WGS) entry which is preliminary data.</text>
</comment>
<accession>A0A179CVY2</accession>
<name>A0A179CVY2_BIBTR</name>
<gene>
    <name evidence="2" type="ORF">F480_06515</name>
</gene>
<dbReference type="AlphaFoldDB" id="A0A179CVY2"/>
<proteinExistence type="predicted"/>
<organism evidence="2 3">
    <name type="scientific">Bibersteinia trehalosi Y31</name>
    <dbReference type="NCBI Taxonomy" id="1261658"/>
    <lineage>
        <taxon>Bacteria</taxon>
        <taxon>Pseudomonadati</taxon>
        <taxon>Pseudomonadota</taxon>
        <taxon>Gammaproteobacteria</taxon>
        <taxon>Pasteurellales</taxon>
        <taxon>Pasteurellaceae</taxon>
        <taxon>Bibersteinia</taxon>
    </lineage>
</organism>
<dbReference type="Gene3D" id="3.40.30.10">
    <property type="entry name" value="Glutaredoxin"/>
    <property type="match status" value="1"/>
</dbReference>
<dbReference type="EMBL" id="JACI01000002">
    <property type="protein sequence ID" value="OAQ14045.1"/>
    <property type="molecule type" value="Genomic_DNA"/>
</dbReference>